<dbReference type="SUPFAM" id="SSF56300">
    <property type="entry name" value="Metallo-dependent phosphatases"/>
    <property type="match status" value="1"/>
</dbReference>
<dbReference type="Proteomes" id="UP000780801">
    <property type="component" value="Unassembled WGS sequence"/>
</dbReference>
<dbReference type="Gene3D" id="3.60.21.10">
    <property type="match status" value="1"/>
</dbReference>
<feature type="signal peptide" evidence="1">
    <location>
        <begin position="1"/>
        <end position="21"/>
    </location>
</feature>
<sequence>MFRKTFLLGSLLCLLPALLNAAPTTAVSNRVVAVGDLHSDYPQTVAVLRMANLVDADGNWSGGRDTLVQTGDIVDRGPDTIKCYQ</sequence>
<dbReference type="EMBL" id="JAABOA010006664">
    <property type="protein sequence ID" value="KAF9556314.1"/>
    <property type="molecule type" value="Genomic_DNA"/>
</dbReference>
<dbReference type="Pfam" id="PF00149">
    <property type="entry name" value="Metallophos"/>
    <property type="match status" value="1"/>
</dbReference>
<evidence type="ECO:0000313" key="4">
    <source>
        <dbReference type="Proteomes" id="UP000780801"/>
    </source>
</evidence>
<dbReference type="InterPro" id="IPR029052">
    <property type="entry name" value="Metallo-depent_PP-like"/>
</dbReference>
<evidence type="ECO:0000313" key="3">
    <source>
        <dbReference type="EMBL" id="KAF9556314.1"/>
    </source>
</evidence>
<accession>A0A9P6FIS8</accession>
<feature type="chain" id="PRO_5040190064" description="Calcineurin-like phosphoesterase domain-containing protein" evidence="1">
    <location>
        <begin position="22"/>
        <end position="85"/>
    </location>
</feature>
<dbReference type="InterPro" id="IPR004843">
    <property type="entry name" value="Calcineurin-like_PHP"/>
</dbReference>
<dbReference type="PANTHER" id="PTHR46546:SF4">
    <property type="entry name" value="SHEWANELLA-LIKE PROTEIN PHOSPHATASE 1"/>
    <property type="match status" value="1"/>
</dbReference>
<evidence type="ECO:0000259" key="2">
    <source>
        <dbReference type="Pfam" id="PF00149"/>
    </source>
</evidence>
<comment type="caution">
    <text evidence="3">The sequence shown here is derived from an EMBL/GenBank/DDBJ whole genome shotgun (WGS) entry which is preliminary data.</text>
</comment>
<keyword evidence="4" id="KW-1185">Reference proteome</keyword>
<dbReference type="GO" id="GO:0016787">
    <property type="term" value="F:hydrolase activity"/>
    <property type="evidence" value="ECO:0007669"/>
    <property type="project" value="InterPro"/>
</dbReference>
<dbReference type="PANTHER" id="PTHR46546">
    <property type="entry name" value="SHEWANELLA-LIKE PROTEIN PHOSPHATASE 1"/>
    <property type="match status" value="1"/>
</dbReference>
<organism evidence="3 4">
    <name type="scientific">Lunasporangiospora selenospora</name>
    <dbReference type="NCBI Taxonomy" id="979761"/>
    <lineage>
        <taxon>Eukaryota</taxon>
        <taxon>Fungi</taxon>
        <taxon>Fungi incertae sedis</taxon>
        <taxon>Mucoromycota</taxon>
        <taxon>Mortierellomycotina</taxon>
        <taxon>Mortierellomycetes</taxon>
        <taxon>Mortierellales</taxon>
        <taxon>Mortierellaceae</taxon>
        <taxon>Lunasporangiospora</taxon>
    </lineage>
</organism>
<feature type="domain" description="Calcineurin-like phosphoesterase" evidence="2">
    <location>
        <begin position="30"/>
        <end position="80"/>
    </location>
</feature>
<reference evidence="3" key="1">
    <citation type="journal article" date="2020" name="Fungal Divers.">
        <title>Resolving the Mortierellaceae phylogeny through synthesis of multi-gene phylogenetics and phylogenomics.</title>
        <authorList>
            <person name="Vandepol N."/>
            <person name="Liber J."/>
            <person name="Desiro A."/>
            <person name="Na H."/>
            <person name="Kennedy M."/>
            <person name="Barry K."/>
            <person name="Grigoriev I.V."/>
            <person name="Miller A.N."/>
            <person name="O'Donnell K."/>
            <person name="Stajich J.E."/>
            <person name="Bonito G."/>
        </authorList>
    </citation>
    <scope>NUCLEOTIDE SEQUENCE</scope>
    <source>
        <strain evidence="3">KOD1015</strain>
    </source>
</reference>
<keyword evidence="1" id="KW-0732">Signal</keyword>
<dbReference type="OrthoDB" id="5976022at2759"/>
<evidence type="ECO:0000256" key="1">
    <source>
        <dbReference type="SAM" id="SignalP"/>
    </source>
</evidence>
<name>A0A9P6FIS8_9FUNG</name>
<gene>
    <name evidence="3" type="ORF">BGW38_009200</name>
</gene>
<proteinExistence type="predicted"/>
<protein>
    <recommendedName>
        <fullName evidence="2">Calcineurin-like phosphoesterase domain-containing protein</fullName>
    </recommendedName>
</protein>
<dbReference type="AlphaFoldDB" id="A0A9P6FIS8"/>